<dbReference type="AlphaFoldDB" id="A0AAX4HNZ5"/>
<keyword evidence="7" id="KW-1185">Reference proteome</keyword>
<dbReference type="PRINTS" id="PR00039">
    <property type="entry name" value="HTHLYSR"/>
</dbReference>
<name>A0AAX4HNZ5_9BACT</name>
<dbReference type="KEGG" id="psti:SOO65_20250"/>
<keyword evidence="4" id="KW-0804">Transcription</keyword>
<dbReference type="Gene3D" id="3.40.190.290">
    <property type="match status" value="1"/>
</dbReference>
<dbReference type="GO" id="GO:0003700">
    <property type="term" value="F:DNA-binding transcription factor activity"/>
    <property type="evidence" value="ECO:0007669"/>
    <property type="project" value="InterPro"/>
</dbReference>
<dbReference type="Gene3D" id="1.10.10.10">
    <property type="entry name" value="Winged helix-like DNA-binding domain superfamily/Winged helix DNA-binding domain"/>
    <property type="match status" value="1"/>
</dbReference>
<dbReference type="PROSITE" id="PS50931">
    <property type="entry name" value="HTH_LYSR"/>
    <property type="match status" value="1"/>
</dbReference>
<dbReference type="RefSeq" id="WP_321394954.1">
    <property type="nucleotide sequence ID" value="NZ_CP139487.1"/>
</dbReference>
<dbReference type="PANTHER" id="PTHR30537:SF3">
    <property type="entry name" value="TRANSCRIPTIONAL REGULATORY PROTEIN"/>
    <property type="match status" value="1"/>
</dbReference>
<dbReference type="InterPro" id="IPR000847">
    <property type="entry name" value="LysR_HTH_N"/>
</dbReference>
<dbReference type="SUPFAM" id="SSF53850">
    <property type="entry name" value="Periplasmic binding protein-like II"/>
    <property type="match status" value="1"/>
</dbReference>
<keyword evidence="3" id="KW-0238">DNA-binding</keyword>
<dbReference type="Proteomes" id="UP001324634">
    <property type="component" value="Chromosome"/>
</dbReference>
<dbReference type="GO" id="GO:0006351">
    <property type="term" value="P:DNA-templated transcription"/>
    <property type="evidence" value="ECO:0007669"/>
    <property type="project" value="TreeGrafter"/>
</dbReference>
<dbReference type="Pfam" id="PF00126">
    <property type="entry name" value="HTH_1"/>
    <property type="match status" value="1"/>
</dbReference>
<evidence type="ECO:0000313" key="6">
    <source>
        <dbReference type="EMBL" id="WPU65031.1"/>
    </source>
</evidence>
<dbReference type="InterPro" id="IPR058163">
    <property type="entry name" value="LysR-type_TF_proteobact-type"/>
</dbReference>
<accession>A0AAX4HNZ5</accession>
<proteinExistence type="inferred from homology"/>
<dbReference type="InterPro" id="IPR036390">
    <property type="entry name" value="WH_DNA-bd_sf"/>
</dbReference>
<reference evidence="6 7" key="1">
    <citation type="submission" date="2023-11" db="EMBL/GenBank/DDBJ databases">
        <title>Peredibacter starrii A3.12.</title>
        <authorList>
            <person name="Mitchell R.J."/>
        </authorList>
    </citation>
    <scope>NUCLEOTIDE SEQUENCE [LARGE SCALE GENOMIC DNA]</scope>
    <source>
        <strain evidence="6 7">A3.12</strain>
    </source>
</reference>
<dbReference type="InterPro" id="IPR005119">
    <property type="entry name" value="LysR_subst-bd"/>
</dbReference>
<sequence length="295" mass="33692">MDWNLLKSFAYVVKEGSLSAASRALNSTQPTIGRHIAILEEQFGFSLFTRSRDGLEPTEEALDLYPDVEAMLTRFDSFVRRLEGEKDEESGTVRIATSEVMGIEVLPDMLKKFHRAHPKIKIELSLSNKNENLLKRDADLAIRLNKPAQEALLAKFVGNVSVHFYAHKDYLKTYGTPKKLNELKDHVIIGPDREQVFLSALEKFGININREDCDFRLDNQVGQIELLRKGLGIGVMQKPLAKRSSALVAILEKEFQYQMPVWAVMHEDLRTNSRVRLVYNFLIEEFQKYTSVSSS</sequence>
<dbReference type="GO" id="GO:0043565">
    <property type="term" value="F:sequence-specific DNA binding"/>
    <property type="evidence" value="ECO:0007669"/>
    <property type="project" value="TreeGrafter"/>
</dbReference>
<dbReference type="Pfam" id="PF03466">
    <property type="entry name" value="LysR_substrate"/>
    <property type="match status" value="1"/>
</dbReference>
<dbReference type="EMBL" id="CP139487">
    <property type="protein sequence ID" value="WPU65031.1"/>
    <property type="molecule type" value="Genomic_DNA"/>
</dbReference>
<evidence type="ECO:0000313" key="7">
    <source>
        <dbReference type="Proteomes" id="UP001324634"/>
    </source>
</evidence>
<evidence type="ECO:0000259" key="5">
    <source>
        <dbReference type="PROSITE" id="PS50931"/>
    </source>
</evidence>
<evidence type="ECO:0000256" key="1">
    <source>
        <dbReference type="ARBA" id="ARBA00009437"/>
    </source>
</evidence>
<evidence type="ECO:0000256" key="3">
    <source>
        <dbReference type="ARBA" id="ARBA00023125"/>
    </source>
</evidence>
<organism evidence="6 7">
    <name type="scientific">Peredibacter starrii</name>
    <dbReference type="NCBI Taxonomy" id="28202"/>
    <lineage>
        <taxon>Bacteria</taxon>
        <taxon>Pseudomonadati</taxon>
        <taxon>Bdellovibrionota</taxon>
        <taxon>Bacteriovoracia</taxon>
        <taxon>Bacteriovoracales</taxon>
        <taxon>Bacteriovoracaceae</taxon>
        <taxon>Peredibacter</taxon>
    </lineage>
</organism>
<comment type="similarity">
    <text evidence="1">Belongs to the LysR transcriptional regulatory family.</text>
</comment>
<protein>
    <submittedName>
        <fullName evidence="6">LysR family transcriptional regulator</fullName>
    </submittedName>
</protein>
<dbReference type="SUPFAM" id="SSF46785">
    <property type="entry name" value="Winged helix' DNA-binding domain"/>
    <property type="match status" value="1"/>
</dbReference>
<evidence type="ECO:0000256" key="2">
    <source>
        <dbReference type="ARBA" id="ARBA00023015"/>
    </source>
</evidence>
<dbReference type="InterPro" id="IPR036388">
    <property type="entry name" value="WH-like_DNA-bd_sf"/>
</dbReference>
<keyword evidence="2" id="KW-0805">Transcription regulation</keyword>
<evidence type="ECO:0000256" key="4">
    <source>
        <dbReference type="ARBA" id="ARBA00023163"/>
    </source>
</evidence>
<dbReference type="PANTHER" id="PTHR30537">
    <property type="entry name" value="HTH-TYPE TRANSCRIPTIONAL REGULATOR"/>
    <property type="match status" value="1"/>
</dbReference>
<feature type="domain" description="HTH lysR-type" evidence="5">
    <location>
        <begin position="1"/>
        <end position="58"/>
    </location>
</feature>
<gene>
    <name evidence="6" type="ORF">SOO65_20250</name>
</gene>